<dbReference type="SUPFAM" id="SSF48179">
    <property type="entry name" value="6-phosphogluconate dehydrogenase C-terminal domain-like"/>
    <property type="match status" value="2"/>
</dbReference>
<dbReference type="SUPFAM" id="SSF51735">
    <property type="entry name" value="NAD(P)-binding Rossmann-fold domains"/>
    <property type="match status" value="1"/>
</dbReference>
<feature type="domain" description="3-hydroxyacyl-CoA dehydrogenase C-terminal" evidence="8">
    <location>
        <begin position="195"/>
        <end position="294"/>
    </location>
</feature>
<dbReference type="GO" id="GO:0006635">
    <property type="term" value="P:fatty acid beta-oxidation"/>
    <property type="evidence" value="ECO:0007669"/>
    <property type="project" value="UniProtKB-UniPathway"/>
</dbReference>
<dbReference type="PANTHER" id="PTHR48075:SF7">
    <property type="entry name" value="3-HYDROXYACYL-COA DEHYDROGENASE-RELATED"/>
    <property type="match status" value="1"/>
</dbReference>
<dbReference type="Pfam" id="PF02737">
    <property type="entry name" value="3HCDH_N"/>
    <property type="match status" value="1"/>
</dbReference>
<dbReference type="Proteomes" id="UP000183898">
    <property type="component" value="Unassembled WGS sequence"/>
</dbReference>
<evidence type="ECO:0000256" key="7">
    <source>
        <dbReference type="ARBA" id="ARBA00049556"/>
    </source>
</evidence>
<dbReference type="InterPro" id="IPR006108">
    <property type="entry name" value="3HC_DH_C"/>
</dbReference>
<name>A0A1H8NQF7_9PROT</name>
<evidence type="ECO:0000259" key="9">
    <source>
        <dbReference type="Pfam" id="PF02737"/>
    </source>
</evidence>
<dbReference type="SUPFAM" id="SSF52096">
    <property type="entry name" value="ClpP/crotonase"/>
    <property type="match status" value="1"/>
</dbReference>
<evidence type="ECO:0000313" key="11">
    <source>
        <dbReference type="Proteomes" id="UP000183898"/>
    </source>
</evidence>
<dbReference type="RefSeq" id="WP_074748929.1">
    <property type="nucleotide sequence ID" value="NZ_FOCT01000017.1"/>
</dbReference>
<dbReference type="InterPro" id="IPR006176">
    <property type="entry name" value="3-OHacyl-CoA_DH_NAD-bd"/>
</dbReference>
<dbReference type="UniPathway" id="UPA00659"/>
<dbReference type="CDD" id="cd06558">
    <property type="entry name" value="crotonase-like"/>
    <property type="match status" value="1"/>
</dbReference>
<evidence type="ECO:0000259" key="8">
    <source>
        <dbReference type="Pfam" id="PF00725"/>
    </source>
</evidence>
<dbReference type="Gene3D" id="3.40.50.720">
    <property type="entry name" value="NAD(P)-binding Rossmann-like Domain"/>
    <property type="match status" value="1"/>
</dbReference>
<sequence length="850" mass="92979">MNNSGFTVRKAAVLGAGVMGAQIAAHLINANVETLLFELSAGEDPNANVVKAIENLKKQDPRPLSSTARATFIQPANYDQNLELLGECDLVIEAIAERMDLKTGLYAKIAPHLGERTIFASNTSGLSINQLAQVFPETLRHRFCGIHFFNPPRYMHLVELIPCTTSDSTMLDDLEAFLVTYLGKGVVRAKDTPNFIANRIGVFSMLATMHHASEFGLGFDVVDALTGSLIGRPKSATFRTADLVGLDILAHVINTMREMLPGDPWHEYYAVPPWLQALIDKGALGQKTKRGVYQKTGKDIHVLDIARNEYVLSAGKADPDIAELLKDKSPAGKLGALRASPHPQAQFLWAVFRDLFHYCAVHLEEIADNARDLDFAIRWGFGWTQGPFETWQAAGWGEISGWISEDIAAGKSMSSVSLPEWVHELGQSSGQAVNPDIQGVHRKPGSYAPSSKSFRLRSSLPVYRRQLFPDRLLSEEPRYGQTVFETRAVRMWSMPEKAEAGGRMEKGDDGIAILSFKSKMHTIGSDVLDGIQQAIDEAERNWRALIIWQTEPPFSAGANLKKATERLKNEEPPSALNVLAKKFKKTAQSAVLKAARKLNLADALMAGKLAEVEAMIAQFQQTSQALRYSMIPTIAAVDGLALGGGCEFIMHCDRAVATLESYIGLVEAGVGLLPAGGGCKELALRAAQKAKDGDPFPVLKNYFQSVATAQVSKSAEEAKELGYLQRADEIVMNRFELLYVAKALAVAMAEAGYRPPLRARRIPVAGATGIANIKGMLVNMHEGSFISDHDFLIGTKIASVMCGGELTPGSLVDEEWFLELERDAFIELLATEKTQARIEHTLKTGKPLRN</sequence>
<keyword evidence="2" id="KW-0276">Fatty acid metabolism</keyword>
<evidence type="ECO:0000256" key="1">
    <source>
        <dbReference type="ARBA" id="ARBA00005005"/>
    </source>
</evidence>
<dbReference type="InterPro" id="IPR001753">
    <property type="entry name" value="Enoyl-CoA_hydra/iso"/>
</dbReference>
<dbReference type="Gene3D" id="1.10.1040.50">
    <property type="match status" value="1"/>
</dbReference>
<feature type="domain" description="3-hydroxyacyl-CoA dehydrogenase NAD binding" evidence="9">
    <location>
        <begin position="10"/>
        <end position="192"/>
    </location>
</feature>
<dbReference type="AlphaFoldDB" id="A0A1H8NQF7"/>
<proteinExistence type="predicted"/>
<gene>
    <name evidence="10" type="ORF">SAMN05216404_11741</name>
</gene>
<dbReference type="GO" id="GO:0003857">
    <property type="term" value="F:(3S)-3-hydroxyacyl-CoA dehydrogenase (NAD+) activity"/>
    <property type="evidence" value="ECO:0007669"/>
    <property type="project" value="UniProtKB-EC"/>
</dbReference>
<evidence type="ECO:0000256" key="5">
    <source>
        <dbReference type="ARBA" id="ARBA00023027"/>
    </source>
</evidence>
<reference evidence="10 11" key="1">
    <citation type="submission" date="2016-10" db="EMBL/GenBank/DDBJ databases">
        <authorList>
            <person name="de Groot N.N."/>
        </authorList>
    </citation>
    <scope>NUCLEOTIDE SEQUENCE [LARGE SCALE GENOMIC DNA]</scope>
    <source>
        <strain evidence="10 11">Nl18</strain>
    </source>
</reference>
<evidence type="ECO:0000256" key="6">
    <source>
        <dbReference type="ARBA" id="ARBA00023098"/>
    </source>
</evidence>
<keyword evidence="3" id="KW-0442">Lipid degradation</keyword>
<dbReference type="Pfam" id="PF00378">
    <property type="entry name" value="ECH_1"/>
    <property type="match status" value="1"/>
</dbReference>
<dbReference type="EMBL" id="FOCT01000017">
    <property type="protein sequence ID" value="SEO31779.1"/>
    <property type="molecule type" value="Genomic_DNA"/>
</dbReference>
<organism evidence="10 11">
    <name type="scientific">Nitrosospira multiformis</name>
    <dbReference type="NCBI Taxonomy" id="1231"/>
    <lineage>
        <taxon>Bacteria</taxon>
        <taxon>Pseudomonadati</taxon>
        <taxon>Pseudomonadota</taxon>
        <taxon>Betaproteobacteria</taxon>
        <taxon>Nitrosomonadales</taxon>
        <taxon>Nitrosomonadaceae</taxon>
        <taxon>Nitrosospira</taxon>
    </lineage>
</organism>
<accession>A0A1H8NQF7</accession>
<dbReference type="Gene3D" id="3.90.226.10">
    <property type="entry name" value="2-enoyl-CoA Hydratase, Chain A, domain 1"/>
    <property type="match status" value="1"/>
</dbReference>
<dbReference type="InterPro" id="IPR008927">
    <property type="entry name" value="6-PGluconate_DH-like_C_sf"/>
</dbReference>
<dbReference type="Pfam" id="PF00725">
    <property type="entry name" value="3HCDH"/>
    <property type="match status" value="1"/>
</dbReference>
<keyword evidence="6" id="KW-0443">Lipid metabolism</keyword>
<evidence type="ECO:0000313" key="10">
    <source>
        <dbReference type="EMBL" id="SEO31779.1"/>
    </source>
</evidence>
<dbReference type="GO" id="GO:0070403">
    <property type="term" value="F:NAD+ binding"/>
    <property type="evidence" value="ECO:0007669"/>
    <property type="project" value="InterPro"/>
</dbReference>
<keyword evidence="4" id="KW-0560">Oxidoreductase</keyword>
<evidence type="ECO:0000256" key="3">
    <source>
        <dbReference type="ARBA" id="ARBA00022963"/>
    </source>
</evidence>
<evidence type="ECO:0000256" key="4">
    <source>
        <dbReference type="ARBA" id="ARBA00023002"/>
    </source>
</evidence>
<protein>
    <submittedName>
        <fullName evidence="10">3-hydroxyacyl-CoA dehydrogenase</fullName>
    </submittedName>
</protein>
<comment type="pathway">
    <text evidence="1">Lipid metabolism; fatty acid beta-oxidation.</text>
</comment>
<dbReference type="InterPro" id="IPR029045">
    <property type="entry name" value="ClpP/crotonase-like_dom_sf"/>
</dbReference>
<keyword evidence="5" id="KW-0520">NAD</keyword>
<comment type="catalytic activity">
    <reaction evidence="7">
        <text>a (3S)-3-hydroxyacyl-CoA + NAD(+) = a 3-oxoacyl-CoA + NADH + H(+)</text>
        <dbReference type="Rhea" id="RHEA:22432"/>
        <dbReference type="ChEBI" id="CHEBI:15378"/>
        <dbReference type="ChEBI" id="CHEBI:57318"/>
        <dbReference type="ChEBI" id="CHEBI:57540"/>
        <dbReference type="ChEBI" id="CHEBI:57945"/>
        <dbReference type="ChEBI" id="CHEBI:90726"/>
        <dbReference type="EC" id="1.1.1.35"/>
    </reaction>
</comment>
<dbReference type="PANTHER" id="PTHR48075">
    <property type="entry name" value="3-HYDROXYACYL-COA DEHYDROGENASE FAMILY PROTEIN"/>
    <property type="match status" value="1"/>
</dbReference>
<evidence type="ECO:0000256" key="2">
    <source>
        <dbReference type="ARBA" id="ARBA00022832"/>
    </source>
</evidence>
<dbReference type="InterPro" id="IPR036291">
    <property type="entry name" value="NAD(P)-bd_dom_sf"/>
</dbReference>